<protein>
    <submittedName>
        <fullName evidence="3">Uncharacterized protein</fullName>
    </submittedName>
</protein>
<feature type="region of interest" description="Disordered" evidence="1">
    <location>
        <begin position="51"/>
        <end position="125"/>
    </location>
</feature>
<evidence type="ECO:0000313" key="3">
    <source>
        <dbReference type="EMBL" id="SDG50871.1"/>
    </source>
</evidence>
<proteinExistence type="predicted"/>
<reference evidence="3 4" key="1">
    <citation type="submission" date="2016-10" db="EMBL/GenBank/DDBJ databases">
        <authorList>
            <person name="de Groot N.N."/>
        </authorList>
    </citation>
    <scope>NUCLEOTIDE SEQUENCE [LARGE SCALE GENOMIC DNA]</scope>
    <source>
        <strain evidence="3 4">CGMCC 1.10267</strain>
    </source>
</reference>
<feature type="compositionally biased region" description="Low complexity" evidence="1">
    <location>
        <begin position="95"/>
        <end position="110"/>
    </location>
</feature>
<dbReference type="STRING" id="440168.SAMN04487974_103270"/>
<dbReference type="OrthoDB" id="7950994at2"/>
<accession>A0A1G7UUB0</accession>
<gene>
    <name evidence="3" type="ORF">SAMN04487974_103270</name>
</gene>
<evidence type="ECO:0000256" key="2">
    <source>
        <dbReference type="SAM" id="Phobius"/>
    </source>
</evidence>
<keyword evidence="2" id="KW-1133">Transmembrane helix</keyword>
<keyword evidence="2" id="KW-0812">Transmembrane</keyword>
<keyword evidence="2" id="KW-0472">Membrane</keyword>
<name>A0A1G7UUB0_9HYPH</name>
<dbReference type="Proteomes" id="UP000199495">
    <property type="component" value="Unassembled WGS sequence"/>
</dbReference>
<evidence type="ECO:0000256" key="1">
    <source>
        <dbReference type="SAM" id="MobiDB-lite"/>
    </source>
</evidence>
<sequence>MTDPDPHLNTTEVRQGNARKENSRALIFGLIGIVVLFALAIWFFTATYDETPTTTDGGATIEDTDAVDAPVTEGEALENLPTPAPTDSAVDDAPAEPVAPTEVTPEAETPAGEDVTTPAEGVPGA</sequence>
<dbReference type="RefSeq" id="WP_090594394.1">
    <property type="nucleotide sequence ID" value="NZ_FNCS01000003.1"/>
</dbReference>
<dbReference type="EMBL" id="FNCS01000003">
    <property type="protein sequence ID" value="SDG50871.1"/>
    <property type="molecule type" value="Genomic_DNA"/>
</dbReference>
<keyword evidence="4" id="KW-1185">Reference proteome</keyword>
<organism evidence="3 4">
    <name type="scientific">Pelagibacterium luteolum</name>
    <dbReference type="NCBI Taxonomy" id="440168"/>
    <lineage>
        <taxon>Bacteria</taxon>
        <taxon>Pseudomonadati</taxon>
        <taxon>Pseudomonadota</taxon>
        <taxon>Alphaproteobacteria</taxon>
        <taxon>Hyphomicrobiales</taxon>
        <taxon>Devosiaceae</taxon>
        <taxon>Pelagibacterium</taxon>
    </lineage>
</organism>
<dbReference type="AlphaFoldDB" id="A0A1G7UUB0"/>
<evidence type="ECO:0000313" key="4">
    <source>
        <dbReference type="Proteomes" id="UP000199495"/>
    </source>
</evidence>
<feature type="transmembrane region" description="Helical" evidence="2">
    <location>
        <begin position="25"/>
        <end position="44"/>
    </location>
</feature>